<dbReference type="RefSeq" id="WP_114242868.1">
    <property type="nucleotide sequence ID" value="NZ_CP027306.1"/>
</dbReference>
<dbReference type="NCBIfam" id="TIGR03619">
    <property type="entry name" value="F420_Rv2161c"/>
    <property type="match status" value="1"/>
</dbReference>
<dbReference type="PANTHER" id="PTHR42847:SF4">
    <property type="entry name" value="ALKANESULFONATE MONOOXYGENASE-RELATED"/>
    <property type="match status" value="1"/>
</dbReference>
<dbReference type="AlphaFoldDB" id="A0A2Z5J7M3"/>
<evidence type="ECO:0000313" key="6">
    <source>
        <dbReference type="EMBL" id="AXE76203.1"/>
    </source>
</evidence>
<keyword evidence="4" id="KW-0503">Monooxygenase</keyword>
<evidence type="ECO:0000256" key="1">
    <source>
        <dbReference type="ARBA" id="ARBA00022630"/>
    </source>
</evidence>
<dbReference type="Pfam" id="PF00296">
    <property type="entry name" value="Bac_luciferase"/>
    <property type="match status" value="1"/>
</dbReference>
<keyword evidence="3" id="KW-0560">Oxidoreductase</keyword>
<gene>
    <name evidence="6" type="ORF">C5746_03630</name>
</gene>
<sequence length="303" mass="32723">MKFGVNTLNFGVGTTPESLLQQAVDARELGYSFAMISDHIAVTPDVHETYPAPFYDQFVLAAHIAGRVPGLVLGTTVTVIPYRHPLQTARLAANIDNLNADGFILGAGIGWSRAEYEALGVPFAERGRITDEYLAAIRAAWTKDPTTFRGEHVSYQGVRTAPAPASAPCLPVWVGGNSAAAQRRAARLGEGWHPYRLPLDAMRAGLPVINEEAERVRRPAPALVPRLQIRVTDALLSSERPAGHGTIDRIRADLAELGELGATHVLLDVNPDTPAERRTAGDDRRLLELLVNKVVDPVTGGVR</sequence>
<dbReference type="PANTHER" id="PTHR42847">
    <property type="entry name" value="ALKANESULFONATE MONOOXYGENASE"/>
    <property type="match status" value="1"/>
</dbReference>
<dbReference type="InterPro" id="IPR036661">
    <property type="entry name" value="Luciferase-like_sf"/>
</dbReference>
<reference evidence="6 7" key="1">
    <citation type="journal article" date="2018" name="Front. Microbiol.">
        <title>Genome Sequencing of Streptomyces atratus SCSIOZH16 and Activation Production of Nocardamine via Metabolic Engineering.</title>
        <authorList>
            <person name="Li Y."/>
            <person name="Zhang C."/>
            <person name="Liu C."/>
            <person name="Ju J."/>
            <person name="Ma J."/>
        </authorList>
    </citation>
    <scope>NUCLEOTIDE SEQUENCE [LARGE SCALE GENOMIC DNA]</scope>
    <source>
        <strain evidence="6 7">SCSIO_ZH16</strain>
    </source>
</reference>
<evidence type="ECO:0000256" key="3">
    <source>
        <dbReference type="ARBA" id="ARBA00023002"/>
    </source>
</evidence>
<name>A0A2Z5J7M3_STRAR</name>
<dbReference type="GO" id="GO:0008726">
    <property type="term" value="F:alkanesulfonate monooxygenase activity"/>
    <property type="evidence" value="ECO:0007669"/>
    <property type="project" value="TreeGrafter"/>
</dbReference>
<dbReference type="Proteomes" id="UP000252698">
    <property type="component" value="Chromosome"/>
</dbReference>
<dbReference type="GO" id="GO:0046306">
    <property type="term" value="P:alkanesulfonate catabolic process"/>
    <property type="evidence" value="ECO:0007669"/>
    <property type="project" value="TreeGrafter"/>
</dbReference>
<evidence type="ECO:0000256" key="2">
    <source>
        <dbReference type="ARBA" id="ARBA00022643"/>
    </source>
</evidence>
<dbReference type="Gene3D" id="3.20.20.30">
    <property type="entry name" value="Luciferase-like domain"/>
    <property type="match status" value="1"/>
</dbReference>
<dbReference type="InterPro" id="IPR011251">
    <property type="entry name" value="Luciferase-like_dom"/>
</dbReference>
<accession>A0A2Z5J7M3</accession>
<feature type="domain" description="Luciferase-like" evidence="5">
    <location>
        <begin position="1"/>
        <end position="222"/>
    </location>
</feature>
<organism evidence="6 7">
    <name type="scientific">Streptomyces atratus</name>
    <dbReference type="NCBI Taxonomy" id="1893"/>
    <lineage>
        <taxon>Bacteria</taxon>
        <taxon>Bacillati</taxon>
        <taxon>Actinomycetota</taxon>
        <taxon>Actinomycetes</taxon>
        <taxon>Kitasatosporales</taxon>
        <taxon>Streptomycetaceae</taxon>
        <taxon>Streptomyces</taxon>
    </lineage>
</organism>
<dbReference type="GeneID" id="95517647"/>
<keyword evidence="2" id="KW-0288">FMN</keyword>
<evidence type="ECO:0000259" key="5">
    <source>
        <dbReference type="Pfam" id="PF00296"/>
    </source>
</evidence>
<dbReference type="InterPro" id="IPR019921">
    <property type="entry name" value="Lucif-like_OxRdtase_Rv2161c"/>
</dbReference>
<protein>
    <submittedName>
        <fullName evidence="6">LLM class F420-dependent oxidoreductase</fullName>
    </submittedName>
</protein>
<dbReference type="InterPro" id="IPR050172">
    <property type="entry name" value="SsuD_RutA_monooxygenase"/>
</dbReference>
<dbReference type="SUPFAM" id="SSF51679">
    <property type="entry name" value="Bacterial luciferase-like"/>
    <property type="match status" value="1"/>
</dbReference>
<keyword evidence="1" id="KW-0285">Flavoprotein</keyword>
<evidence type="ECO:0000256" key="4">
    <source>
        <dbReference type="ARBA" id="ARBA00023033"/>
    </source>
</evidence>
<evidence type="ECO:0000313" key="7">
    <source>
        <dbReference type="Proteomes" id="UP000252698"/>
    </source>
</evidence>
<dbReference type="EMBL" id="CP027306">
    <property type="protein sequence ID" value="AXE76203.1"/>
    <property type="molecule type" value="Genomic_DNA"/>
</dbReference>
<dbReference type="KEGG" id="sata:C5746_03630"/>
<proteinExistence type="predicted"/>